<dbReference type="Pfam" id="PF17676">
    <property type="entry name" value="Peptidase_S66C"/>
    <property type="match status" value="1"/>
</dbReference>
<evidence type="ECO:0000256" key="4">
    <source>
        <dbReference type="ARBA" id="ARBA00022801"/>
    </source>
</evidence>
<dbReference type="InterPro" id="IPR027461">
    <property type="entry name" value="Carboxypeptidase_A_C_sf"/>
</dbReference>
<keyword evidence="9" id="KW-1185">Reference proteome</keyword>
<dbReference type="NCBIfam" id="NF008424">
    <property type="entry name" value="PRK11253.1"/>
    <property type="match status" value="1"/>
</dbReference>
<dbReference type="SUPFAM" id="SSF52317">
    <property type="entry name" value="Class I glutamine amidotransferase-like"/>
    <property type="match status" value="1"/>
</dbReference>
<dbReference type="Gene3D" id="3.50.30.60">
    <property type="entry name" value="LD-carboxypeptidase A C-terminal domain-like"/>
    <property type="match status" value="1"/>
</dbReference>
<dbReference type="EMBL" id="JBHSMU010000019">
    <property type="protein sequence ID" value="MFC5462941.1"/>
    <property type="molecule type" value="Genomic_DNA"/>
</dbReference>
<keyword evidence="5" id="KW-0720">Serine protease</keyword>
<dbReference type="PANTHER" id="PTHR30237:SF2">
    <property type="entry name" value="MUREIN TETRAPEPTIDE CARBOXYPEPTIDASE"/>
    <property type="match status" value="1"/>
</dbReference>
<dbReference type="CDD" id="cd07025">
    <property type="entry name" value="Peptidase_S66"/>
    <property type="match status" value="1"/>
</dbReference>
<evidence type="ECO:0000259" key="6">
    <source>
        <dbReference type="Pfam" id="PF02016"/>
    </source>
</evidence>
<dbReference type="PANTHER" id="PTHR30237">
    <property type="entry name" value="MURAMOYLTETRAPEPTIDE CARBOXYPEPTIDASE"/>
    <property type="match status" value="1"/>
</dbReference>
<dbReference type="InterPro" id="IPR029062">
    <property type="entry name" value="Class_I_gatase-like"/>
</dbReference>
<dbReference type="InterPro" id="IPR040449">
    <property type="entry name" value="Peptidase_S66_N"/>
</dbReference>
<dbReference type="GO" id="GO:0106415">
    <property type="term" value="F:muramoyltetrapeptide carboxypeptidase activity"/>
    <property type="evidence" value="ECO:0007669"/>
    <property type="project" value="UniProtKB-EC"/>
</dbReference>
<evidence type="ECO:0000313" key="9">
    <source>
        <dbReference type="Proteomes" id="UP001596050"/>
    </source>
</evidence>
<dbReference type="Proteomes" id="UP001596050">
    <property type="component" value="Unassembled WGS sequence"/>
</dbReference>
<evidence type="ECO:0000256" key="1">
    <source>
        <dbReference type="ARBA" id="ARBA00010233"/>
    </source>
</evidence>
<evidence type="ECO:0000256" key="5">
    <source>
        <dbReference type="ARBA" id="ARBA00022825"/>
    </source>
</evidence>
<gene>
    <name evidence="8" type="primary">ldcA</name>
    <name evidence="8" type="ORF">ACFPN5_24305</name>
</gene>
<comment type="caution">
    <text evidence="8">The sequence shown here is derived from an EMBL/GenBank/DDBJ whole genome shotgun (WGS) entry which is preliminary data.</text>
</comment>
<evidence type="ECO:0000259" key="7">
    <source>
        <dbReference type="Pfam" id="PF17676"/>
    </source>
</evidence>
<dbReference type="PIRSF" id="PIRSF028757">
    <property type="entry name" value="LD-carboxypeptidase"/>
    <property type="match status" value="1"/>
</dbReference>
<feature type="domain" description="LD-carboxypeptidase C-terminal" evidence="7">
    <location>
        <begin position="169"/>
        <end position="289"/>
    </location>
</feature>
<dbReference type="EC" id="3.4.17.13" evidence="8"/>
<reference evidence="9" key="1">
    <citation type="journal article" date="2019" name="Int. J. Syst. Evol. Microbiol.">
        <title>The Global Catalogue of Microorganisms (GCM) 10K type strain sequencing project: providing services to taxonomists for standard genome sequencing and annotation.</title>
        <authorList>
            <consortium name="The Broad Institute Genomics Platform"/>
            <consortium name="The Broad Institute Genome Sequencing Center for Infectious Disease"/>
            <person name="Wu L."/>
            <person name="Ma J."/>
        </authorList>
    </citation>
    <scope>NUCLEOTIDE SEQUENCE [LARGE SCALE GENOMIC DNA]</scope>
    <source>
        <strain evidence="9">KACC 12649</strain>
    </source>
</reference>
<sequence>MTTSPLGVATVAPAGYAPDPLAVERGIARLEAGGCLVHNYYDHQAIHQRFGGTDEARLAQLYAAADDPDVQLVMAVRGGYGLTRLMPHIDFERLAASGKLFVGYSDITALHMGLMAKTGALSYAGPFLIDFGAPEPVDFTLDNFWQCLAGPTHTIGEAASGNPCVNVAGTIWGGNLALLTSLVGTEWFPRIAGGPLDGGILFVEDIAEHPYRIERMLLQLMQAGVLERQQALVLGDFSGYRLGPMDNGYDFDAMVAYLRATLPIPVLTGLSFGHVPRRVTIPFGAQARLASTEAGFTLSLSDYPTLRARPLP</sequence>
<dbReference type="InterPro" id="IPR040921">
    <property type="entry name" value="Peptidase_S66C"/>
</dbReference>
<accession>A0ABW0LC65</accession>
<evidence type="ECO:0000256" key="3">
    <source>
        <dbReference type="ARBA" id="ARBA00022670"/>
    </source>
</evidence>
<evidence type="ECO:0000313" key="8">
    <source>
        <dbReference type="EMBL" id="MFC5462941.1"/>
    </source>
</evidence>
<dbReference type="Pfam" id="PF02016">
    <property type="entry name" value="Peptidase_S66"/>
    <property type="match status" value="1"/>
</dbReference>
<dbReference type="RefSeq" id="WP_379786427.1">
    <property type="nucleotide sequence ID" value="NZ_JBHSMU010000019.1"/>
</dbReference>
<name>A0ABW0LC65_9BURK</name>
<dbReference type="InterPro" id="IPR027478">
    <property type="entry name" value="LdcA_N"/>
</dbReference>
<feature type="domain" description="LD-carboxypeptidase N-terminal" evidence="6">
    <location>
        <begin position="8"/>
        <end position="125"/>
    </location>
</feature>
<proteinExistence type="inferred from homology"/>
<keyword evidence="3" id="KW-0645">Protease</keyword>
<keyword evidence="4 8" id="KW-0378">Hydrolase</keyword>
<organism evidence="8 9">
    <name type="scientific">Massilia niabensis</name>
    <dbReference type="NCBI Taxonomy" id="544910"/>
    <lineage>
        <taxon>Bacteria</taxon>
        <taxon>Pseudomonadati</taxon>
        <taxon>Pseudomonadota</taxon>
        <taxon>Betaproteobacteria</taxon>
        <taxon>Burkholderiales</taxon>
        <taxon>Oxalobacteraceae</taxon>
        <taxon>Telluria group</taxon>
        <taxon>Massilia</taxon>
    </lineage>
</organism>
<comment type="similarity">
    <text evidence="1">Belongs to the peptidase S66 family.</text>
</comment>
<dbReference type="Gene3D" id="3.40.50.10740">
    <property type="entry name" value="Class I glutamine amidotransferase-like"/>
    <property type="match status" value="1"/>
</dbReference>
<keyword evidence="2 8" id="KW-0121">Carboxypeptidase</keyword>
<dbReference type="InterPro" id="IPR003507">
    <property type="entry name" value="S66_fam"/>
</dbReference>
<dbReference type="SUPFAM" id="SSF141986">
    <property type="entry name" value="LD-carboxypeptidase A C-terminal domain-like"/>
    <property type="match status" value="1"/>
</dbReference>
<protein>
    <submittedName>
        <fullName evidence="8">Muramoyltetrapeptide carboxypeptidase</fullName>
        <ecNumber evidence="8">3.4.17.13</ecNumber>
    </submittedName>
</protein>
<evidence type="ECO:0000256" key="2">
    <source>
        <dbReference type="ARBA" id="ARBA00022645"/>
    </source>
</evidence>